<dbReference type="InterPro" id="IPR045851">
    <property type="entry name" value="AMP-bd_C_sf"/>
</dbReference>
<dbReference type="GeneTree" id="ENSGT00940000164794"/>
<dbReference type="Pfam" id="PF13193">
    <property type="entry name" value="AMP-binding_C"/>
    <property type="match status" value="1"/>
</dbReference>
<feature type="domain" description="AMP-binding enzyme C-terminal" evidence="5">
    <location>
        <begin position="438"/>
        <end position="516"/>
    </location>
</feature>
<dbReference type="OMA" id="ISHRQWI"/>
<dbReference type="PROSITE" id="PS00455">
    <property type="entry name" value="AMP_BINDING"/>
    <property type="match status" value="1"/>
</dbReference>
<dbReference type="InterPro" id="IPR020845">
    <property type="entry name" value="AMP-binding_CS"/>
</dbReference>
<accession>F6S2V0</accession>
<sequence>MELKSLYQDIEIPKRNFVKYILETIEDYGSSTAWIDDDQDGKVYSFLTIRESVLKCSDSFHKDGVCPGDVVVVMGKNKPEQRILTLAAMYCGAVVFPCNYLSSAEELQRLFRIQKPDLFIVDTWCFEILNDVRGEITDNKIYVIGESSKHKTYKQILDNGLLDEGSRICTGEDDAIIMLVCSSGTTGPPKIIQINSYSVEAGLAMLRATYKTARSHIIYSMTSMYNIGVLYLTAEFLLQGCALVFTHSPTAQSMLAAVEKYKITGIIGLPPILVDVINQDVAKDYDIRTLDYILVGGAPFAEALKSILKKKLNLSAVIDGKSTTITTVVAPSCGITCVRRSVDKCLLPRNRLFPARVVDCETGNNLGPGQYGELCFKGPQVILKGYLGNKEANKALFDDDKWLKTGDYGCYDNEGNVYVRGRIKHLIKYNGIVVIPAELEFELHKHSQIADVAVIGVPGVVGYQGEVPKAFIVAHIGSNLNEDDVHKYMKGRFPDYKQLHGGVEFLKCLPKSSGGKIMRQKLK</sequence>
<dbReference type="STRING" id="7719.ENSCINP00000006563"/>
<proteinExistence type="inferred from homology"/>
<dbReference type="InParanoid" id="F6S2V0"/>
<evidence type="ECO:0000259" key="5">
    <source>
        <dbReference type="Pfam" id="PF13193"/>
    </source>
</evidence>
<evidence type="ECO:0000313" key="6">
    <source>
        <dbReference type="Ensembl" id="ENSCINP00000006563.3"/>
    </source>
</evidence>
<dbReference type="InterPro" id="IPR025110">
    <property type="entry name" value="AMP-bd_C"/>
</dbReference>
<evidence type="ECO:0000256" key="3">
    <source>
        <dbReference type="ARBA" id="ARBA00023098"/>
    </source>
</evidence>
<reference evidence="6" key="2">
    <citation type="submission" date="2025-08" db="UniProtKB">
        <authorList>
            <consortium name="Ensembl"/>
        </authorList>
    </citation>
    <scope>IDENTIFICATION</scope>
</reference>
<dbReference type="InterPro" id="IPR000873">
    <property type="entry name" value="AMP-dep_synth/lig_dom"/>
</dbReference>
<reference evidence="6" key="3">
    <citation type="submission" date="2025-09" db="UniProtKB">
        <authorList>
            <consortium name="Ensembl"/>
        </authorList>
    </citation>
    <scope>IDENTIFICATION</scope>
</reference>
<dbReference type="HOGENOM" id="CLU_000022_59_2_1"/>
<evidence type="ECO:0000256" key="2">
    <source>
        <dbReference type="ARBA" id="ARBA00022598"/>
    </source>
</evidence>
<evidence type="ECO:0000256" key="1">
    <source>
        <dbReference type="ARBA" id="ARBA00006432"/>
    </source>
</evidence>
<dbReference type="SUPFAM" id="SSF56801">
    <property type="entry name" value="Acetyl-CoA synthetase-like"/>
    <property type="match status" value="1"/>
</dbReference>
<keyword evidence="7" id="KW-1185">Reference proteome</keyword>
<dbReference type="Proteomes" id="UP000008144">
    <property type="component" value="Unassembled WGS sequence"/>
</dbReference>
<dbReference type="GO" id="GO:0016405">
    <property type="term" value="F:CoA-ligase activity"/>
    <property type="evidence" value="ECO:0000318"/>
    <property type="project" value="GO_Central"/>
</dbReference>
<dbReference type="AlphaFoldDB" id="F6S2V0"/>
<comment type="similarity">
    <text evidence="1">Belongs to the ATP-dependent AMP-binding enzyme family.</text>
</comment>
<dbReference type="Gene3D" id="3.40.50.12780">
    <property type="entry name" value="N-terminal domain of ligase-like"/>
    <property type="match status" value="1"/>
</dbReference>
<evidence type="ECO:0000259" key="4">
    <source>
        <dbReference type="Pfam" id="PF00501"/>
    </source>
</evidence>
<organism evidence="6 7">
    <name type="scientific">Ciona intestinalis</name>
    <name type="common">Transparent sea squirt</name>
    <name type="synonym">Ascidia intestinalis</name>
    <dbReference type="NCBI Taxonomy" id="7719"/>
    <lineage>
        <taxon>Eukaryota</taxon>
        <taxon>Metazoa</taxon>
        <taxon>Chordata</taxon>
        <taxon>Tunicata</taxon>
        <taxon>Ascidiacea</taxon>
        <taxon>Phlebobranchia</taxon>
        <taxon>Cionidae</taxon>
        <taxon>Ciona</taxon>
    </lineage>
</organism>
<keyword evidence="3" id="KW-0443">Lipid metabolism</keyword>
<dbReference type="Gene3D" id="3.30.300.30">
    <property type="match status" value="1"/>
</dbReference>
<dbReference type="PANTHER" id="PTHR24096:SF149">
    <property type="entry name" value="AMP-BINDING DOMAIN-CONTAINING PROTEIN-RELATED"/>
    <property type="match status" value="1"/>
</dbReference>
<protein>
    <submittedName>
        <fullName evidence="6">Uncharacterized protein</fullName>
    </submittedName>
</protein>
<name>F6S2V0_CIOIN</name>
<dbReference type="PANTHER" id="PTHR24096">
    <property type="entry name" value="LONG-CHAIN-FATTY-ACID--COA LIGASE"/>
    <property type="match status" value="1"/>
</dbReference>
<feature type="domain" description="AMP-dependent synthetase/ligase" evidence="4">
    <location>
        <begin position="26"/>
        <end position="387"/>
    </location>
</feature>
<dbReference type="Ensembl" id="ENSCINT00000006563.3">
    <property type="protein sequence ID" value="ENSCINP00000006563.3"/>
    <property type="gene ID" value="ENSCING00000014977.2"/>
</dbReference>
<dbReference type="GO" id="GO:0006629">
    <property type="term" value="P:lipid metabolic process"/>
    <property type="evidence" value="ECO:0007669"/>
    <property type="project" value="UniProtKB-KW"/>
</dbReference>
<evidence type="ECO:0000313" key="7">
    <source>
        <dbReference type="Proteomes" id="UP000008144"/>
    </source>
</evidence>
<keyword evidence="2" id="KW-0436">Ligase</keyword>
<dbReference type="Pfam" id="PF00501">
    <property type="entry name" value="AMP-binding"/>
    <property type="match status" value="1"/>
</dbReference>
<dbReference type="InterPro" id="IPR042099">
    <property type="entry name" value="ANL_N_sf"/>
</dbReference>
<reference evidence="7" key="1">
    <citation type="journal article" date="2002" name="Science">
        <title>The draft genome of Ciona intestinalis: insights into chordate and vertebrate origins.</title>
        <authorList>
            <person name="Dehal P."/>
            <person name="Satou Y."/>
            <person name="Campbell R.K."/>
            <person name="Chapman J."/>
            <person name="Degnan B."/>
            <person name="De Tomaso A."/>
            <person name="Davidson B."/>
            <person name="Di Gregorio A."/>
            <person name="Gelpke M."/>
            <person name="Goodstein D.M."/>
            <person name="Harafuji N."/>
            <person name="Hastings K.E."/>
            <person name="Ho I."/>
            <person name="Hotta K."/>
            <person name="Huang W."/>
            <person name="Kawashima T."/>
            <person name="Lemaire P."/>
            <person name="Martinez D."/>
            <person name="Meinertzhagen I.A."/>
            <person name="Necula S."/>
            <person name="Nonaka M."/>
            <person name="Putnam N."/>
            <person name="Rash S."/>
            <person name="Saiga H."/>
            <person name="Satake M."/>
            <person name="Terry A."/>
            <person name="Yamada L."/>
            <person name="Wang H.G."/>
            <person name="Awazu S."/>
            <person name="Azumi K."/>
            <person name="Boore J."/>
            <person name="Branno M."/>
            <person name="Chin-Bow S."/>
            <person name="DeSantis R."/>
            <person name="Doyle S."/>
            <person name="Francino P."/>
            <person name="Keys D.N."/>
            <person name="Haga S."/>
            <person name="Hayashi H."/>
            <person name="Hino K."/>
            <person name="Imai K.S."/>
            <person name="Inaba K."/>
            <person name="Kano S."/>
            <person name="Kobayashi K."/>
            <person name="Kobayashi M."/>
            <person name="Lee B.I."/>
            <person name="Makabe K.W."/>
            <person name="Manohar C."/>
            <person name="Matassi G."/>
            <person name="Medina M."/>
            <person name="Mochizuki Y."/>
            <person name="Mount S."/>
            <person name="Morishita T."/>
            <person name="Miura S."/>
            <person name="Nakayama A."/>
            <person name="Nishizaka S."/>
            <person name="Nomoto H."/>
            <person name="Ohta F."/>
            <person name="Oishi K."/>
            <person name="Rigoutsos I."/>
            <person name="Sano M."/>
            <person name="Sasaki A."/>
            <person name="Sasakura Y."/>
            <person name="Shoguchi E."/>
            <person name="Shin-i T."/>
            <person name="Spagnuolo A."/>
            <person name="Stainier D."/>
            <person name="Suzuki M.M."/>
            <person name="Tassy O."/>
            <person name="Takatori N."/>
            <person name="Tokuoka M."/>
            <person name="Yagi K."/>
            <person name="Yoshizaki F."/>
            <person name="Wada S."/>
            <person name="Zhang C."/>
            <person name="Hyatt P.D."/>
            <person name="Larimer F."/>
            <person name="Detter C."/>
            <person name="Doggett N."/>
            <person name="Glavina T."/>
            <person name="Hawkins T."/>
            <person name="Richardson P."/>
            <person name="Lucas S."/>
            <person name="Kohara Y."/>
            <person name="Levine M."/>
            <person name="Satoh N."/>
            <person name="Rokhsar D.S."/>
        </authorList>
    </citation>
    <scope>NUCLEOTIDE SEQUENCE [LARGE SCALE GENOMIC DNA]</scope>
</reference>